<dbReference type="InterPro" id="IPR029063">
    <property type="entry name" value="SAM-dependent_MTases_sf"/>
</dbReference>
<dbReference type="Proteomes" id="UP000462014">
    <property type="component" value="Unassembled WGS sequence"/>
</dbReference>
<evidence type="ECO:0000313" key="5">
    <source>
        <dbReference type="Proteomes" id="UP000462014"/>
    </source>
</evidence>
<sequence length="215" mass="24713">MELPDGLLQTYLENHCEPEPPVLQKIAHETHLKVLRPHMISGHYQGRLLSFFSKLLQPKAILEIGTFTGYATICLAEGLAENGEIDTIEVNPELEEMLKTNFSTSGFVDKINLYIGEAFNIFPLLSHKIYDIAFIDADKRNNYKYYELILDNIRPGGLILVDNILRKGKILDNKHQENDIRLLREFNDKITVDARVENLILPIRDGLMIIRKKQL</sequence>
<dbReference type="Pfam" id="PF01596">
    <property type="entry name" value="Methyltransf_3"/>
    <property type="match status" value="1"/>
</dbReference>
<dbReference type="AlphaFoldDB" id="A0A7K1ST50"/>
<comment type="caution">
    <text evidence="4">The sequence shown here is derived from an EMBL/GenBank/DDBJ whole genome shotgun (WGS) entry which is preliminary data.</text>
</comment>
<dbReference type="InterPro" id="IPR050362">
    <property type="entry name" value="Cation-dep_OMT"/>
</dbReference>
<evidence type="ECO:0000313" key="4">
    <source>
        <dbReference type="EMBL" id="MVN20280.1"/>
    </source>
</evidence>
<dbReference type="PANTHER" id="PTHR10509">
    <property type="entry name" value="O-METHYLTRANSFERASE-RELATED"/>
    <property type="match status" value="1"/>
</dbReference>
<protein>
    <submittedName>
        <fullName evidence="4">Methyltransferase</fullName>
    </submittedName>
</protein>
<keyword evidence="1 4" id="KW-0489">Methyltransferase</keyword>
<keyword evidence="2 4" id="KW-0808">Transferase</keyword>
<dbReference type="Gene3D" id="3.40.50.150">
    <property type="entry name" value="Vaccinia Virus protein VP39"/>
    <property type="match status" value="1"/>
</dbReference>
<proteinExistence type="predicted"/>
<dbReference type="PROSITE" id="PS51682">
    <property type="entry name" value="SAM_OMT_I"/>
    <property type="match status" value="1"/>
</dbReference>
<accession>A0A7K1ST50</accession>
<evidence type="ECO:0000256" key="1">
    <source>
        <dbReference type="ARBA" id="ARBA00022603"/>
    </source>
</evidence>
<name>A0A7K1ST50_9SPHI</name>
<dbReference type="PANTHER" id="PTHR10509:SF14">
    <property type="entry name" value="CAFFEOYL-COA O-METHYLTRANSFERASE 3-RELATED"/>
    <property type="match status" value="1"/>
</dbReference>
<dbReference type="CDD" id="cd02440">
    <property type="entry name" value="AdoMet_MTases"/>
    <property type="match status" value="1"/>
</dbReference>
<evidence type="ECO:0000256" key="3">
    <source>
        <dbReference type="ARBA" id="ARBA00022691"/>
    </source>
</evidence>
<dbReference type="InterPro" id="IPR002935">
    <property type="entry name" value="SAM_O-MeTrfase"/>
</dbReference>
<keyword evidence="5" id="KW-1185">Reference proteome</keyword>
<evidence type="ECO:0000256" key="2">
    <source>
        <dbReference type="ARBA" id="ARBA00022679"/>
    </source>
</evidence>
<dbReference type="RefSeq" id="WP_157563578.1">
    <property type="nucleotide sequence ID" value="NZ_WPIK01000001.1"/>
</dbReference>
<dbReference type="SUPFAM" id="SSF53335">
    <property type="entry name" value="S-adenosyl-L-methionine-dependent methyltransferases"/>
    <property type="match status" value="1"/>
</dbReference>
<dbReference type="GO" id="GO:0008757">
    <property type="term" value="F:S-adenosylmethionine-dependent methyltransferase activity"/>
    <property type="evidence" value="ECO:0007669"/>
    <property type="project" value="TreeGrafter"/>
</dbReference>
<dbReference type="EMBL" id="WPIK01000001">
    <property type="protein sequence ID" value="MVN20280.1"/>
    <property type="molecule type" value="Genomic_DNA"/>
</dbReference>
<dbReference type="GO" id="GO:0032259">
    <property type="term" value="P:methylation"/>
    <property type="evidence" value="ECO:0007669"/>
    <property type="project" value="UniProtKB-KW"/>
</dbReference>
<keyword evidence="3" id="KW-0949">S-adenosyl-L-methionine</keyword>
<gene>
    <name evidence="4" type="ORF">GO621_01865</name>
</gene>
<reference evidence="4 5" key="1">
    <citation type="submission" date="2019-12" db="EMBL/GenBank/DDBJ databases">
        <title>Mucilaginibacter sp. HMF7410 genome sequencing and assembly.</title>
        <authorList>
            <person name="Kang H."/>
            <person name="Cha I."/>
            <person name="Kim H."/>
            <person name="Joh K."/>
        </authorList>
    </citation>
    <scope>NUCLEOTIDE SEQUENCE [LARGE SCALE GENOMIC DNA]</scope>
    <source>
        <strain evidence="4 5">HMF7410</strain>
    </source>
</reference>
<dbReference type="GO" id="GO:0008171">
    <property type="term" value="F:O-methyltransferase activity"/>
    <property type="evidence" value="ECO:0007669"/>
    <property type="project" value="InterPro"/>
</dbReference>
<organism evidence="4 5">
    <name type="scientific">Mucilaginibacter arboris</name>
    <dbReference type="NCBI Taxonomy" id="2682090"/>
    <lineage>
        <taxon>Bacteria</taxon>
        <taxon>Pseudomonadati</taxon>
        <taxon>Bacteroidota</taxon>
        <taxon>Sphingobacteriia</taxon>
        <taxon>Sphingobacteriales</taxon>
        <taxon>Sphingobacteriaceae</taxon>
        <taxon>Mucilaginibacter</taxon>
    </lineage>
</organism>